<feature type="compositionally biased region" description="Basic and acidic residues" evidence="2">
    <location>
        <begin position="575"/>
        <end position="587"/>
    </location>
</feature>
<name>A0A2K0TM90_9HYPO</name>
<dbReference type="PROSITE" id="PS50157">
    <property type="entry name" value="ZINC_FINGER_C2H2_2"/>
    <property type="match status" value="1"/>
</dbReference>
<evidence type="ECO:0000313" key="5">
    <source>
        <dbReference type="Proteomes" id="UP000236546"/>
    </source>
</evidence>
<dbReference type="InterPro" id="IPR013087">
    <property type="entry name" value="Znf_C2H2_type"/>
</dbReference>
<evidence type="ECO:0000313" key="4">
    <source>
        <dbReference type="EMBL" id="PNP46646.1"/>
    </source>
</evidence>
<feature type="compositionally biased region" description="Polar residues" evidence="2">
    <location>
        <begin position="363"/>
        <end position="379"/>
    </location>
</feature>
<feature type="region of interest" description="Disordered" evidence="2">
    <location>
        <begin position="101"/>
        <end position="138"/>
    </location>
</feature>
<feature type="domain" description="C2H2-type" evidence="3">
    <location>
        <begin position="427"/>
        <end position="459"/>
    </location>
</feature>
<keyword evidence="1" id="KW-0863">Zinc-finger</keyword>
<feature type="compositionally biased region" description="Low complexity" evidence="2">
    <location>
        <begin position="349"/>
        <end position="362"/>
    </location>
</feature>
<accession>A0A2K0TM90</accession>
<feature type="compositionally biased region" description="Low complexity" evidence="2">
    <location>
        <begin position="686"/>
        <end position="695"/>
    </location>
</feature>
<feature type="compositionally biased region" description="Low complexity" evidence="2">
    <location>
        <begin position="32"/>
        <end position="55"/>
    </location>
</feature>
<feature type="compositionally biased region" description="Low complexity" evidence="2">
    <location>
        <begin position="67"/>
        <end position="79"/>
    </location>
</feature>
<comment type="caution">
    <text evidence="4">The sequence shown here is derived from an EMBL/GenBank/DDBJ whole genome shotgun (WGS) entry which is preliminary data.</text>
</comment>
<protein>
    <recommendedName>
        <fullName evidence="3">C2H2-type domain-containing protein</fullName>
    </recommendedName>
</protein>
<reference evidence="4 5" key="1">
    <citation type="submission" date="2017-02" db="EMBL/GenBank/DDBJ databases">
        <title>Genomes of Trichoderma spp. with biocontrol activity.</title>
        <authorList>
            <person name="Gardiner D."/>
            <person name="Kazan K."/>
            <person name="Vos C."/>
            <person name="Harvey P."/>
        </authorList>
    </citation>
    <scope>NUCLEOTIDE SEQUENCE [LARGE SCALE GENOMIC DNA]</scope>
    <source>
        <strain evidence="4 5">A5MH</strain>
    </source>
</reference>
<dbReference type="GO" id="GO:0008270">
    <property type="term" value="F:zinc ion binding"/>
    <property type="evidence" value="ECO:0007669"/>
    <property type="project" value="UniProtKB-KW"/>
</dbReference>
<dbReference type="Proteomes" id="UP000236546">
    <property type="component" value="Unassembled WGS sequence"/>
</dbReference>
<dbReference type="EMBL" id="MTYH01000014">
    <property type="protein sequence ID" value="PNP46646.1"/>
    <property type="molecule type" value="Genomic_DNA"/>
</dbReference>
<dbReference type="OrthoDB" id="37886at2759"/>
<dbReference type="AlphaFoldDB" id="A0A2K0TM90"/>
<feature type="compositionally biased region" description="Polar residues" evidence="2">
    <location>
        <begin position="56"/>
        <end position="66"/>
    </location>
</feature>
<keyword evidence="1" id="KW-0862">Zinc</keyword>
<keyword evidence="1" id="KW-0479">Metal-binding</keyword>
<feature type="compositionally biased region" description="Basic residues" evidence="2">
    <location>
        <begin position="557"/>
        <end position="574"/>
    </location>
</feature>
<feature type="region of interest" description="Disordered" evidence="2">
    <location>
        <begin position="349"/>
        <end position="385"/>
    </location>
</feature>
<feature type="compositionally biased region" description="Polar residues" evidence="2">
    <location>
        <begin position="101"/>
        <end position="113"/>
    </location>
</feature>
<proteinExistence type="predicted"/>
<evidence type="ECO:0000256" key="1">
    <source>
        <dbReference type="PROSITE-ProRule" id="PRU00042"/>
    </source>
</evidence>
<feature type="compositionally biased region" description="Polar residues" evidence="2">
    <location>
        <begin position="12"/>
        <end position="21"/>
    </location>
</feature>
<organism evidence="4 5">
    <name type="scientific">Trichoderma gamsii</name>
    <dbReference type="NCBI Taxonomy" id="398673"/>
    <lineage>
        <taxon>Eukaryota</taxon>
        <taxon>Fungi</taxon>
        <taxon>Dikarya</taxon>
        <taxon>Ascomycota</taxon>
        <taxon>Pezizomycotina</taxon>
        <taxon>Sordariomycetes</taxon>
        <taxon>Hypocreomycetidae</taxon>
        <taxon>Hypocreales</taxon>
        <taxon>Hypocreaceae</taxon>
        <taxon>Trichoderma</taxon>
    </lineage>
</organism>
<feature type="compositionally biased region" description="Polar residues" evidence="2">
    <location>
        <begin position="636"/>
        <end position="662"/>
    </location>
</feature>
<feature type="region of interest" description="Disordered" evidence="2">
    <location>
        <begin position="556"/>
        <end position="706"/>
    </location>
</feature>
<evidence type="ECO:0000256" key="2">
    <source>
        <dbReference type="SAM" id="MobiDB-lite"/>
    </source>
</evidence>
<evidence type="ECO:0000259" key="3">
    <source>
        <dbReference type="PROSITE" id="PS50157"/>
    </source>
</evidence>
<sequence length="706" mass="74861">MAASPPPIISDLPQSTSQSPVAPQINKARGDIASTASTAAAQIASLSPPATSPASRQPSMAGSNAIGSSPPATTPGASSIGAATKVSVEDALAQRLVRSVSASTNASNGVVDNTTERSGSHYSQPQYGVSPKPSMASVAPTAGHNHGAAMPYQRGQEHQNGPHGFSAPPIANQDQGKSSAYAALWELVRKTDASVVRQVVRENWQKCLTGSDYHSTFIINATITCSSPAVLSRTLFDTGNKVVKTSGREIAQHFGTEDLDQVADLLGPKLSAHFQDRVMAARLETIGAQDLINALSRAERLGYHVNDIVQKQPGPGGETVIPSMSAIPPVPPHNSRVGAPPPAMAPYQFQGPPQQPQPYRGQMNSMSHPAAQGSTQTPKRSAPALPPWAKQCRMCKRPCSSEEALNYHLKKAKCNTSTPHPIPVDGNTCVHCGCRFESPGGLSYHSKCDVCGKHSEEKRAQMTAILQYAAWSQPASLHVATPPVANTVYTPVWKQRATGPSSTPSPSGNDPYAKLSATDRVKFDAEMKGVDEYYGNLMKEASAKLPAGQREEELAKLKNRYNTKQSNTRKKYGIRLRERRANTDVDRSWNTSAAKRARVDEGPAGPPQPVPNQSPFPSVKESPRMRVPLSTMGGLSASSATAELVDPTSSSTPVNGQSSVPATASHGINKAPHNTLRGTSGDPMQIDNIDSSNSTDSEDVDIPARI</sequence>
<gene>
    <name evidence="4" type="ORF">TGAMA5MH_01591</name>
</gene>
<feature type="region of interest" description="Disordered" evidence="2">
    <location>
        <begin position="1"/>
        <end position="79"/>
    </location>
</feature>
<feature type="compositionally biased region" description="Acidic residues" evidence="2">
    <location>
        <begin position="696"/>
        <end position="706"/>
    </location>
</feature>
<feature type="compositionally biased region" description="Pro residues" evidence="2">
    <location>
        <begin position="604"/>
        <end position="614"/>
    </location>
</feature>